<comment type="caution">
    <text evidence="2">The sequence shown here is derived from an EMBL/GenBank/DDBJ whole genome shotgun (WGS) entry which is preliminary data.</text>
</comment>
<sequence length="92" mass="10980">MAIFKHYFSRDWVFAVPAIQNVFAKNRFWQLWQNFHLTDNSRQPASTDEGYDKLYKLRPTINVTTEEFKQVYNIGQNVGVHERMVKGKEKNL</sequence>
<dbReference type="PANTHER" id="PTHR46599:SF3">
    <property type="entry name" value="PIGGYBAC TRANSPOSABLE ELEMENT-DERIVED PROTEIN 4"/>
    <property type="match status" value="1"/>
</dbReference>
<dbReference type="AlphaFoldDB" id="A0AAD9QCP3"/>
<dbReference type="InterPro" id="IPR029526">
    <property type="entry name" value="PGBD"/>
</dbReference>
<proteinExistence type="predicted"/>
<evidence type="ECO:0000313" key="2">
    <source>
        <dbReference type="EMBL" id="KAK2558957.1"/>
    </source>
</evidence>
<name>A0AAD9QCP3_ACRCE</name>
<accession>A0AAD9QCP3</accession>
<keyword evidence="3" id="KW-1185">Reference proteome</keyword>
<reference evidence="2" key="2">
    <citation type="journal article" date="2023" name="Science">
        <title>Genomic signatures of disease resistance in endangered staghorn corals.</title>
        <authorList>
            <person name="Vollmer S.V."/>
            <person name="Selwyn J.D."/>
            <person name="Despard B.A."/>
            <person name="Roesel C.L."/>
        </authorList>
    </citation>
    <scope>NUCLEOTIDE SEQUENCE</scope>
    <source>
        <strain evidence="2">K2</strain>
    </source>
</reference>
<organism evidence="2 3">
    <name type="scientific">Acropora cervicornis</name>
    <name type="common">Staghorn coral</name>
    <dbReference type="NCBI Taxonomy" id="6130"/>
    <lineage>
        <taxon>Eukaryota</taxon>
        <taxon>Metazoa</taxon>
        <taxon>Cnidaria</taxon>
        <taxon>Anthozoa</taxon>
        <taxon>Hexacorallia</taxon>
        <taxon>Scleractinia</taxon>
        <taxon>Astrocoeniina</taxon>
        <taxon>Acroporidae</taxon>
        <taxon>Acropora</taxon>
    </lineage>
</organism>
<gene>
    <name evidence="2" type="ORF">P5673_018584</name>
</gene>
<dbReference type="EMBL" id="JARQWQ010000042">
    <property type="protein sequence ID" value="KAK2558957.1"/>
    <property type="molecule type" value="Genomic_DNA"/>
</dbReference>
<dbReference type="PANTHER" id="PTHR46599">
    <property type="entry name" value="PIGGYBAC TRANSPOSABLE ELEMENT-DERIVED PROTEIN 4"/>
    <property type="match status" value="1"/>
</dbReference>
<reference evidence="2" key="1">
    <citation type="journal article" date="2023" name="G3 (Bethesda)">
        <title>Whole genome assembly and annotation of the endangered Caribbean coral Acropora cervicornis.</title>
        <authorList>
            <person name="Selwyn J.D."/>
            <person name="Vollmer S.V."/>
        </authorList>
    </citation>
    <scope>NUCLEOTIDE SEQUENCE</scope>
    <source>
        <strain evidence="2">K2</strain>
    </source>
</reference>
<feature type="domain" description="PiggyBac transposable element-derived protein" evidence="1">
    <location>
        <begin position="4"/>
        <end position="89"/>
    </location>
</feature>
<evidence type="ECO:0000313" key="3">
    <source>
        <dbReference type="Proteomes" id="UP001249851"/>
    </source>
</evidence>
<dbReference type="Pfam" id="PF13843">
    <property type="entry name" value="DDE_Tnp_1_7"/>
    <property type="match status" value="1"/>
</dbReference>
<dbReference type="Proteomes" id="UP001249851">
    <property type="component" value="Unassembled WGS sequence"/>
</dbReference>
<protein>
    <recommendedName>
        <fullName evidence="1">PiggyBac transposable element-derived protein domain-containing protein</fullName>
    </recommendedName>
</protein>
<evidence type="ECO:0000259" key="1">
    <source>
        <dbReference type="Pfam" id="PF13843"/>
    </source>
</evidence>